<dbReference type="PRINTS" id="PR00778">
    <property type="entry name" value="HTHARSR"/>
</dbReference>
<feature type="domain" description="HTH arsR-type" evidence="1">
    <location>
        <begin position="1"/>
        <end position="111"/>
    </location>
</feature>
<dbReference type="PROSITE" id="PS50987">
    <property type="entry name" value="HTH_ARSR_2"/>
    <property type="match status" value="1"/>
</dbReference>
<dbReference type="InterPro" id="IPR036390">
    <property type="entry name" value="WH_DNA-bd_sf"/>
</dbReference>
<gene>
    <name evidence="2" type="ORF">NF557_02535</name>
</gene>
<name>A0ABY4YJ50_9MICO</name>
<reference evidence="2" key="1">
    <citation type="submission" date="2022-06" db="EMBL/GenBank/DDBJ databases">
        <title>Ornithinimicrobium JY.X270.</title>
        <authorList>
            <person name="Huang Y."/>
        </authorList>
    </citation>
    <scope>NUCLEOTIDE SEQUENCE</scope>
    <source>
        <strain evidence="2">JY.X270</strain>
    </source>
</reference>
<sequence length="111" mass="12384">MVNHRDEALVFAALGDPRRALLVDLLAQRDRTVSELADHLPISLPGTLKHLTVLESAGLVTRTKSGRTVTVSLERDRLGAAEDWLHRTRTFWTTQLGNLAQSFDPSAQEQR</sequence>
<keyword evidence="3" id="KW-1185">Reference proteome</keyword>
<accession>A0ABY4YJ50</accession>
<dbReference type="SMART" id="SM00418">
    <property type="entry name" value="HTH_ARSR"/>
    <property type="match status" value="1"/>
</dbReference>
<dbReference type="Gene3D" id="1.10.10.10">
    <property type="entry name" value="Winged helix-like DNA-binding domain superfamily/Winged helix DNA-binding domain"/>
    <property type="match status" value="1"/>
</dbReference>
<evidence type="ECO:0000313" key="3">
    <source>
        <dbReference type="Proteomes" id="UP001056535"/>
    </source>
</evidence>
<dbReference type="InterPro" id="IPR001845">
    <property type="entry name" value="HTH_ArsR_DNA-bd_dom"/>
</dbReference>
<dbReference type="InterPro" id="IPR011991">
    <property type="entry name" value="ArsR-like_HTH"/>
</dbReference>
<dbReference type="SUPFAM" id="SSF46785">
    <property type="entry name" value="Winged helix' DNA-binding domain"/>
    <property type="match status" value="1"/>
</dbReference>
<evidence type="ECO:0000259" key="1">
    <source>
        <dbReference type="PROSITE" id="PS50987"/>
    </source>
</evidence>
<proteinExistence type="predicted"/>
<dbReference type="EMBL" id="CP099490">
    <property type="protein sequence ID" value="USQ76826.1"/>
    <property type="molecule type" value="Genomic_DNA"/>
</dbReference>
<dbReference type="PANTHER" id="PTHR38600:SF2">
    <property type="entry name" value="SLL0088 PROTEIN"/>
    <property type="match status" value="1"/>
</dbReference>
<dbReference type="PANTHER" id="PTHR38600">
    <property type="entry name" value="TRANSCRIPTIONAL REGULATORY PROTEIN"/>
    <property type="match status" value="1"/>
</dbReference>
<evidence type="ECO:0000313" key="2">
    <source>
        <dbReference type="EMBL" id="USQ76826.1"/>
    </source>
</evidence>
<dbReference type="RefSeq" id="WP_252621529.1">
    <property type="nucleotide sequence ID" value="NZ_CP099490.1"/>
</dbReference>
<dbReference type="Pfam" id="PF01022">
    <property type="entry name" value="HTH_5"/>
    <property type="match status" value="1"/>
</dbReference>
<dbReference type="NCBIfam" id="NF033788">
    <property type="entry name" value="HTH_metalloreg"/>
    <property type="match status" value="1"/>
</dbReference>
<dbReference type="InterPro" id="IPR036388">
    <property type="entry name" value="WH-like_DNA-bd_sf"/>
</dbReference>
<dbReference type="CDD" id="cd00090">
    <property type="entry name" value="HTH_ARSR"/>
    <property type="match status" value="1"/>
</dbReference>
<dbReference type="Proteomes" id="UP001056535">
    <property type="component" value="Chromosome"/>
</dbReference>
<organism evidence="2 3">
    <name type="scientific">Ornithinimicrobium cryptoxanthini</name>
    <dbReference type="NCBI Taxonomy" id="2934161"/>
    <lineage>
        <taxon>Bacteria</taxon>
        <taxon>Bacillati</taxon>
        <taxon>Actinomycetota</taxon>
        <taxon>Actinomycetes</taxon>
        <taxon>Micrococcales</taxon>
        <taxon>Ornithinimicrobiaceae</taxon>
        <taxon>Ornithinimicrobium</taxon>
    </lineage>
</organism>
<protein>
    <submittedName>
        <fullName evidence="2">Metalloregulator ArsR/SmtB family transcription factor</fullName>
    </submittedName>
</protein>